<dbReference type="Pfam" id="PF00169">
    <property type="entry name" value="PH"/>
    <property type="match status" value="1"/>
</dbReference>
<evidence type="ECO:0000256" key="3">
    <source>
        <dbReference type="SAM" id="MobiDB-lite"/>
    </source>
</evidence>
<dbReference type="PROSITE" id="PS50003">
    <property type="entry name" value="PH_DOMAIN"/>
    <property type="match status" value="1"/>
</dbReference>
<gene>
    <name evidence="6 7" type="primary">LOC111132289</name>
</gene>
<feature type="domain" description="PH" evidence="4">
    <location>
        <begin position="2"/>
        <end position="118"/>
    </location>
</feature>
<dbReference type="OrthoDB" id="5914923at2759"/>
<feature type="compositionally biased region" description="Low complexity" evidence="3">
    <location>
        <begin position="174"/>
        <end position="197"/>
    </location>
</feature>
<dbReference type="InterPro" id="IPR011993">
    <property type="entry name" value="PH-like_dom_sf"/>
</dbReference>
<organism evidence="5 7">
    <name type="scientific">Crassostrea virginica</name>
    <name type="common">Eastern oyster</name>
    <dbReference type="NCBI Taxonomy" id="6565"/>
    <lineage>
        <taxon>Eukaryota</taxon>
        <taxon>Metazoa</taxon>
        <taxon>Spiralia</taxon>
        <taxon>Lophotrochozoa</taxon>
        <taxon>Mollusca</taxon>
        <taxon>Bivalvia</taxon>
        <taxon>Autobranchia</taxon>
        <taxon>Pteriomorphia</taxon>
        <taxon>Ostreida</taxon>
        <taxon>Ostreoidea</taxon>
        <taxon>Ostreidae</taxon>
        <taxon>Crassostrea</taxon>
    </lineage>
</organism>
<evidence type="ECO:0000313" key="7">
    <source>
        <dbReference type="RefSeq" id="XP_022335791.1"/>
    </source>
</evidence>
<dbReference type="SMART" id="SM00233">
    <property type="entry name" value="PH"/>
    <property type="match status" value="1"/>
</dbReference>
<evidence type="ECO:0000313" key="6">
    <source>
        <dbReference type="RefSeq" id="XP_022335790.1"/>
    </source>
</evidence>
<dbReference type="GO" id="GO:0016020">
    <property type="term" value="C:membrane"/>
    <property type="evidence" value="ECO:0007669"/>
    <property type="project" value="UniProtKB-SubCell"/>
</dbReference>
<dbReference type="PANTHER" id="PTHR14309">
    <property type="entry name" value="EXPRESSED PROTEIN"/>
    <property type="match status" value="1"/>
</dbReference>
<dbReference type="Gene3D" id="2.30.29.30">
    <property type="entry name" value="Pleckstrin-homology domain (PH domain)/Phosphotyrosine-binding domain (PTB)"/>
    <property type="match status" value="1"/>
</dbReference>
<proteinExistence type="predicted"/>
<dbReference type="AlphaFoldDB" id="A0A8B8E8K3"/>
<keyword evidence="5" id="KW-1185">Reference proteome</keyword>
<dbReference type="KEGG" id="cvn:111132289"/>
<evidence type="ECO:0000259" key="4">
    <source>
        <dbReference type="PROSITE" id="PS50003"/>
    </source>
</evidence>
<accession>A0A8B8E8K3</accession>
<keyword evidence="2" id="KW-0472">Membrane</keyword>
<reference evidence="6 7" key="1">
    <citation type="submission" date="2025-04" db="UniProtKB">
        <authorList>
            <consortium name="RefSeq"/>
        </authorList>
    </citation>
    <scope>IDENTIFICATION</scope>
    <source>
        <tissue evidence="6 7">Whole sample</tissue>
    </source>
</reference>
<evidence type="ECO:0000256" key="1">
    <source>
        <dbReference type="ARBA" id="ARBA00004370"/>
    </source>
</evidence>
<feature type="compositionally biased region" description="Gly residues" evidence="3">
    <location>
        <begin position="141"/>
        <end position="156"/>
    </location>
</feature>
<dbReference type="RefSeq" id="XP_022335790.1">
    <property type="nucleotide sequence ID" value="XM_022480082.1"/>
</dbReference>
<dbReference type="InterPro" id="IPR001849">
    <property type="entry name" value="PH_domain"/>
</dbReference>
<name>A0A8B8E8K3_CRAVI</name>
<dbReference type="RefSeq" id="XP_022335791.1">
    <property type="nucleotide sequence ID" value="XM_022480083.1"/>
</dbReference>
<evidence type="ECO:0000313" key="5">
    <source>
        <dbReference type="Proteomes" id="UP000694844"/>
    </source>
</evidence>
<protein>
    <submittedName>
        <fullName evidence="6 7">Pleckstrin homology domain-containing family B member 2-like isoform X1</fullName>
    </submittedName>
</protein>
<feature type="compositionally biased region" description="Pro residues" evidence="3">
    <location>
        <begin position="157"/>
        <end position="173"/>
    </location>
</feature>
<dbReference type="GeneID" id="111132289"/>
<feature type="region of interest" description="Disordered" evidence="3">
    <location>
        <begin position="114"/>
        <end position="207"/>
    </location>
</feature>
<dbReference type="PANTHER" id="PTHR14309:SF12">
    <property type="entry name" value="PH DOMAIN-CONTAINING PROTEIN"/>
    <property type="match status" value="1"/>
</dbReference>
<dbReference type="InterPro" id="IPR039680">
    <property type="entry name" value="PLEKHB1/2"/>
</dbReference>
<sequence>MSVVKSGYLKRHSKSLFHGGWRDTWVVLYDNSDLCLHKHQHDSDLKARIHLKDVCKRFAYGQYTNGFPGQPDLPEGYTYDSVLAIPSRNNSKCKVFWLLCHDPNELGEWMQAICKTLPPPPNPQQQQQQQQPPPQQAVNAGGIGFDGVSGGYQGGPGPYPPNPGPYPPGPPPQGYYQQPYQPQYQQQPPYGYAPQQQQHKDKGILGGLGGLFGGKSGGGGGGGGILSGNKGKAAAGLLGGAALGYGATKMIGHGFGGWGLGHHGSWGSMSSFGSSGSFGSIGSFD</sequence>
<comment type="subcellular location">
    <subcellularLocation>
        <location evidence="1">Membrane</location>
    </subcellularLocation>
</comment>
<evidence type="ECO:0000256" key="2">
    <source>
        <dbReference type="ARBA" id="ARBA00023136"/>
    </source>
</evidence>
<dbReference type="SUPFAM" id="SSF50729">
    <property type="entry name" value="PH domain-like"/>
    <property type="match status" value="1"/>
</dbReference>
<dbReference type="GO" id="GO:0045595">
    <property type="term" value="P:regulation of cell differentiation"/>
    <property type="evidence" value="ECO:0007669"/>
    <property type="project" value="TreeGrafter"/>
</dbReference>
<dbReference type="Proteomes" id="UP000694844">
    <property type="component" value="Chromosome 5"/>
</dbReference>